<feature type="active site" description="Proton acceptor; specific for L-alanine" evidence="5">
    <location>
        <position position="271"/>
    </location>
</feature>
<dbReference type="GO" id="GO:0009252">
    <property type="term" value="P:peptidoglycan biosynthetic process"/>
    <property type="evidence" value="ECO:0007669"/>
    <property type="project" value="TreeGrafter"/>
</dbReference>
<comment type="cofactor">
    <cofactor evidence="2 5 6">
        <name>pyridoxal 5'-phosphate</name>
        <dbReference type="ChEBI" id="CHEBI:597326"/>
    </cofactor>
</comment>
<dbReference type="RefSeq" id="WP_056977122.1">
    <property type="nucleotide sequence ID" value="NZ_AYZR01000001.1"/>
</dbReference>
<organism evidence="9 10">
    <name type="scientific">Lentilactobacillus senioris DSM 24302 = JCM 17472</name>
    <dbReference type="NCBI Taxonomy" id="1423802"/>
    <lineage>
        <taxon>Bacteria</taxon>
        <taxon>Bacillati</taxon>
        <taxon>Bacillota</taxon>
        <taxon>Bacilli</taxon>
        <taxon>Lactobacillales</taxon>
        <taxon>Lactobacillaceae</taxon>
        <taxon>Lentilactobacillus</taxon>
    </lineage>
</organism>
<comment type="pathway">
    <text evidence="5">Amino-acid biosynthesis; D-alanine biosynthesis; D-alanine from L-alanine: step 1/1.</text>
</comment>
<protein>
    <recommendedName>
        <fullName evidence="5">Alanine racemase</fullName>
        <ecNumber evidence="5">5.1.1.1</ecNumber>
    </recommendedName>
</protein>
<dbReference type="AlphaFoldDB" id="A0A0R2D2J2"/>
<dbReference type="SMART" id="SM01005">
    <property type="entry name" value="Ala_racemase_C"/>
    <property type="match status" value="1"/>
</dbReference>
<evidence type="ECO:0000256" key="5">
    <source>
        <dbReference type="HAMAP-Rule" id="MF_01201"/>
    </source>
</evidence>
<feature type="active site" description="Proton acceptor; specific for D-alanine" evidence="5">
    <location>
        <position position="40"/>
    </location>
</feature>
<evidence type="ECO:0000256" key="2">
    <source>
        <dbReference type="ARBA" id="ARBA00001933"/>
    </source>
</evidence>
<dbReference type="Gene3D" id="3.20.20.10">
    <property type="entry name" value="Alanine racemase"/>
    <property type="match status" value="1"/>
</dbReference>
<evidence type="ECO:0000256" key="6">
    <source>
        <dbReference type="PIRSR" id="PIRSR600821-50"/>
    </source>
</evidence>
<dbReference type="PATRIC" id="fig|1423802.4.peg.1060"/>
<dbReference type="CDD" id="cd00430">
    <property type="entry name" value="PLPDE_III_AR"/>
    <property type="match status" value="1"/>
</dbReference>
<dbReference type="NCBIfam" id="TIGR00492">
    <property type="entry name" value="alr"/>
    <property type="match status" value="1"/>
</dbReference>
<comment type="function">
    <text evidence="5">Catalyzes the interconversion of L-alanine and D-alanine. May also act on other amino acids.</text>
</comment>
<dbReference type="SUPFAM" id="SSF51419">
    <property type="entry name" value="PLP-binding barrel"/>
    <property type="match status" value="1"/>
</dbReference>
<evidence type="ECO:0000259" key="8">
    <source>
        <dbReference type="SMART" id="SM01005"/>
    </source>
</evidence>
<accession>A0A0R2D2J2</accession>
<dbReference type="EC" id="5.1.1.1" evidence="5"/>
<keyword evidence="3 5" id="KW-0663">Pyridoxal phosphate</keyword>
<evidence type="ECO:0000313" key="9">
    <source>
        <dbReference type="EMBL" id="KRM94745.1"/>
    </source>
</evidence>
<dbReference type="Pfam" id="PF01168">
    <property type="entry name" value="Ala_racemase_N"/>
    <property type="match status" value="1"/>
</dbReference>
<dbReference type="GO" id="GO:0030170">
    <property type="term" value="F:pyridoxal phosphate binding"/>
    <property type="evidence" value="ECO:0007669"/>
    <property type="project" value="UniProtKB-UniRule"/>
</dbReference>
<dbReference type="GO" id="GO:0030632">
    <property type="term" value="P:D-alanine biosynthetic process"/>
    <property type="evidence" value="ECO:0007669"/>
    <property type="project" value="UniProtKB-UniRule"/>
</dbReference>
<dbReference type="HAMAP" id="MF_01201">
    <property type="entry name" value="Ala_racemase"/>
    <property type="match status" value="1"/>
</dbReference>
<dbReference type="Pfam" id="PF00842">
    <property type="entry name" value="Ala_racemase_C"/>
    <property type="match status" value="1"/>
</dbReference>
<reference evidence="9 10" key="1">
    <citation type="journal article" date="2015" name="Genome Announc.">
        <title>Expanding the biotechnology potential of lactobacilli through comparative genomics of 213 strains and associated genera.</title>
        <authorList>
            <person name="Sun Z."/>
            <person name="Harris H.M."/>
            <person name="McCann A."/>
            <person name="Guo C."/>
            <person name="Argimon S."/>
            <person name="Zhang W."/>
            <person name="Yang X."/>
            <person name="Jeffery I.B."/>
            <person name="Cooney J.C."/>
            <person name="Kagawa T.F."/>
            <person name="Liu W."/>
            <person name="Song Y."/>
            <person name="Salvetti E."/>
            <person name="Wrobel A."/>
            <person name="Rasinkangas P."/>
            <person name="Parkhill J."/>
            <person name="Rea M.C."/>
            <person name="O'Sullivan O."/>
            <person name="Ritari J."/>
            <person name="Douillard F.P."/>
            <person name="Paul Ross R."/>
            <person name="Yang R."/>
            <person name="Briner A.E."/>
            <person name="Felis G.E."/>
            <person name="de Vos W.M."/>
            <person name="Barrangou R."/>
            <person name="Klaenhammer T.R."/>
            <person name="Caufield P.W."/>
            <person name="Cui Y."/>
            <person name="Zhang H."/>
            <person name="O'Toole P.W."/>
        </authorList>
    </citation>
    <scope>NUCLEOTIDE SEQUENCE [LARGE SCALE GENOMIC DNA]</scope>
    <source>
        <strain evidence="9 10">DSM 24302</strain>
    </source>
</reference>
<dbReference type="EMBL" id="AYZR01000001">
    <property type="protein sequence ID" value="KRM94745.1"/>
    <property type="molecule type" value="Genomic_DNA"/>
</dbReference>
<dbReference type="InterPro" id="IPR011079">
    <property type="entry name" value="Ala_racemase_C"/>
</dbReference>
<feature type="domain" description="Alanine racemase C-terminal" evidence="8">
    <location>
        <begin position="250"/>
        <end position="375"/>
    </location>
</feature>
<keyword evidence="4 5" id="KW-0413">Isomerase</keyword>
<evidence type="ECO:0000256" key="4">
    <source>
        <dbReference type="ARBA" id="ARBA00023235"/>
    </source>
</evidence>
<feature type="modified residue" description="N6-(pyridoxal phosphate)lysine" evidence="5 6">
    <location>
        <position position="40"/>
    </location>
</feature>
<dbReference type="FunFam" id="2.40.37.10:FF:000006">
    <property type="entry name" value="Alanine racemase"/>
    <property type="match status" value="1"/>
</dbReference>
<dbReference type="SUPFAM" id="SSF50621">
    <property type="entry name" value="Alanine racemase C-terminal domain-like"/>
    <property type="match status" value="1"/>
</dbReference>
<dbReference type="Proteomes" id="UP000051256">
    <property type="component" value="Unassembled WGS sequence"/>
</dbReference>
<evidence type="ECO:0000256" key="1">
    <source>
        <dbReference type="ARBA" id="ARBA00000316"/>
    </source>
</evidence>
<dbReference type="Gene3D" id="2.40.37.10">
    <property type="entry name" value="Lyase, Ornithine Decarboxylase, Chain A, domain 1"/>
    <property type="match status" value="1"/>
</dbReference>
<evidence type="ECO:0000313" key="10">
    <source>
        <dbReference type="Proteomes" id="UP000051256"/>
    </source>
</evidence>
<dbReference type="GO" id="GO:0005829">
    <property type="term" value="C:cytosol"/>
    <property type="evidence" value="ECO:0007669"/>
    <property type="project" value="TreeGrafter"/>
</dbReference>
<gene>
    <name evidence="9" type="ORF">FC56_GL001046</name>
</gene>
<keyword evidence="10" id="KW-1185">Reference proteome</keyword>
<evidence type="ECO:0000256" key="7">
    <source>
        <dbReference type="PIRSR" id="PIRSR600821-52"/>
    </source>
</evidence>
<dbReference type="InterPro" id="IPR029066">
    <property type="entry name" value="PLP-binding_barrel"/>
</dbReference>
<name>A0A0R2D2J2_9LACO</name>
<dbReference type="PRINTS" id="PR00992">
    <property type="entry name" value="ALARACEMASE"/>
</dbReference>
<dbReference type="UniPathway" id="UPA00042">
    <property type="reaction ID" value="UER00497"/>
</dbReference>
<dbReference type="FunFam" id="3.20.20.10:FF:000002">
    <property type="entry name" value="Alanine racemase"/>
    <property type="match status" value="1"/>
</dbReference>
<proteinExistence type="inferred from homology"/>
<dbReference type="PANTHER" id="PTHR30511:SF0">
    <property type="entry name" value="ALANINE RACEMASE, CATABOLIC-RELATED"/>
    <property type="match status" value="1"/>
</dbReference>
<feature type="binding site" evidence="5 7">
    <location>
        <position position="141"/>
    </location>
    <ligand>
        <name>substrate</name>
    </ligand>
</feature>
<comment type="catalytic activity">
    <reaction evidence="1 5">
        <text>L-alanine = D-alanine</text>
        <dbReference type="Rhea" id="RHEA:20249"/>
        <dbReference type="ChEBI" id="CHEBI:57416"/>
        <dbReference type="ChEBI" id="CHEBI:57972"/>
        <dbReference type="EC" id="5.1.1.1"/>
    </reaction>
</comment>
<dbReference type="GO" id="GO:0008784">
    <property type="term" value="F:alanine racemase activity"/>
    <property type="evidence" value="ECO:0007669"/>
    <property type="project" value="UniProtKB-UniRule"/>
</dbReference>
<feature type="binding site" evidence="5 7">
    <location>
        <position position="318"/>
    </location>
    <ligand>
        <name>substrate</name>
    </ligand>
</feature>
<sequence>MAVGNHRFAQLVIDQQAIYENIKNAKHNLPAGDELFMTVKANGYGHGAVQVAQVAKRAGADGFCVSIIDEALELRRGGIAKSPILVLGIGDAIDAKVAADNNISLTAASSDWLEKAAEVLELYPVTNKVKIHLALDTGMGRIGFQTAEELQEAIAVLEHHTNVMEWEGLFTHFATADDPNTEYFELQKSRFTEMMKVVKQRPKYVHIANSATSLWHDFSGSNMVRLGAAGYGLNPSGDVIPTTPYPLKPAMSFVSQLVYTKQIAAGRSVGYGATYTAKQAEWIGTIPVGYADGVPRKLQGFHVLIDGHECEIVGRVCMDQMMVRLPYKMVPGTKVVLMGESNDKKITAEDIAEYIDTIGYDVICGFSSRLAHRYV</sequence>
<dbReference type="InterPro" id="IPR001608">
    <property type="entry name" value="Ala_racemase_N"/>
</dbReference>
<dbReference type="PANTHER" id="PTHR30511">
    <property type="entry name" value="ALANINE RACEMASE"/>
    <property type="match status" value="1"/>
</dbReference>
<dbReference type="InterPro" id="IPR000821">
    <property type="entry name" value="Ala_racemase"/>
</dbReference>
<comment type="caution">
    <text evidence="9">The sequence shown here is derived from an EMBL/GenBank/DDBJ whole genome shotgun (WGS) entry which is preliminary data.</text>
</comment>
<dbReference type="STRING" id="1423802.FC56_GL001046"/>
<comment type="similarity">
    <text evidence="5">Belongs to the alanine racemase family.</text>
</comment>
<evidence type="ECO:0000256" key="3">
    <source>
        <dbReference type="ARBA" id="ARBA00022898"/>
    </source>
</evidence>
<dbReference type="InterPro" id="IPR009006">
    <property type="entry name" value="Ala_racemase/Decarboxylase_C"/>
</dbReference>